<dbReference type="RefSeq" id="WP_318350143.1">
    <property type="nucleotide sequence ID" value="NZ_AP018694.1"/>
</dbReference>
<proteinExistence type="predicted"/>
<dbReference type="InterPro" id="IPR039448">
    <property type="entry name" value="Beta_helix"/>
</dbReference>
<feature type="signal peptide" evidence="1">
    <location>
        <begin position="1"/>
        <end position="23"/>
    </location>
</feature>
<evidence type="ECO:0000256" key="1">
    <source>
        <dbReference type="SAM" id="SignalP"/>
    </source>
</evidence>
<dbReference type="SUPFAM" id="SSF51126">
    <property type="entry name" value="Pectin lyase-like"/>
    <property type="match status" value="1"/>
</dbReference>
<name>A0A5K7S6G2_9BACT</name>
<dbReference type="InterPro" id="IPR011050">
    <property type="entry name" value="Pectin_lyase_fold/virulence"/>
</dbReference>
<dbReference type="Pfam" id="PF13229">
    <property type="entry name" value="Beta_helix"/>
    <property type="match status" value="1"/>
</dbReference>
<accession>A0A5K7S6G2</accession>
<sequence length="467" mass="50332">MKRIHFLAGILLLLIGCSAPTSTYYVDGQLGNDTNPGTLGKPFKTIKWINSVQLHAGNSVFFAGGQTFAGTLQLKGLKGTKEQPITIGSYGNGRAIINGENESSIQASDCSWLQVKNLILTGNGRQKGNTGSGVEFRRTLNCSIDSVEASGFLWSGVKAVGGKDLRITNVYAHDNGFSGINVESDGQNAGGLEGSGAKSFRNLYIANCIADNNPGCPEVKNNHSGNGILIGGVTNGTIEYCEAMNNGWDMPREGNGPVGIWAYQSDSITIQYCYAHDNKTSEKGKDGGGFDFDGGMTNSVMQYNFSANNEGAGYGLFQYYGASVWKNNIVRNNISYNDGRKNGQAGILMWIAKDSPESISSCQIYGNKVVNCYGHAVSFEAGAYPEFNFRNNIFVITGHSVSFVNGNYSGATFANNQAWSTDRKVPLAFPEDKQASLTDPKIKLPVNETELPKNVAEMKETKLFKTE</sequence>
<protein>
    <recommendedName>
        <fullName evidence="2">Right handed beta helix domain-containing protein</fullName>
    </recommendedName>
</protein>
<dbReference type="AlphaFoldDB" id="A0A5K7S6G2"/>
<evidence type="ECO:0000313" key="4">
    <source>
        <dbReference type="Proteomes" id="UP001193389"/>
    </source>
</evidence>
<dbReference type="EMBL" id="AP018694">
    <property type="protein sequence ID" value="BBE17123.1"/>
    <property type="molecule type" value="Genomic_DNA"/>
</dbReference>
<dbReference type="Proteomes" id="UP001193389">
    <property type="component" value="Chromosome"/>
</dbReference>
<dbReference type="SMART" id="SM00710">
    <property type="entry name" value="PbH1"/>
    <property type="match status" value="6"/>
</dbReference>
<organism evidence="3 4">
    <name type="scientific">Aquipluma nitroreducens</name>
    <dbReference type="NCBI Taxonomy" id="2010828"/>
    <lineage>
        <taxon>Bacteria</taxon>
        <taxon>Pseudomonadati</taxon>
        <taxon>Bacteroidota</taxon>
        <taxon>Bacteroidia</taxon>
        <taxon>Marinilabiliales</taxon>
        <taxon>Prolixibacteraceae</taxon>
        <taxon>Aquipluma</taxon>
    </lineage>
</organism>
<dbReference type="PROSITE" id="PS51257">
    <property type="entry name" value="PROKAR_LIPOPROTEIN"/>
    <property type="match status" value="1"/>
</dbReference>
<dbReference type="Gene3D" id="2.160.20.10">
    <property type="entry name" value="Single-stranded right-handed beta-helix, Pectin lyase-like"/>
    <property type="match status" value="1"/>
</dbReference>
<feature type="chain" id="PRO_5024398885" description="Right handed beta helix domain-containing protein" evidence="1">
    <location>
        <begin position="24"/>
        <end position="467"/>
    </location>
</feature>
<dbReference type="InterPro" id="IPR006626">
    <property type="entry name" value="PbH1"/>
</dbReference>
<evidence type="ECO:0000259" key="2">
    <source>
        <dbReference type="Pfam" id="PF13229"/>
    </source>
</evidence>
<dbReference type="KEGG" id="anf:AQPE_1272"/>
<gene>
    <name evidence="3" type="ORF">AQPE_1272</name>
</gene>
<evidence type="ECO:0000313" key="3">
    <source>
        <dbReference type="EMBL" id="BBE17123.1"/>
    </source>
</evidence>
<keyword evidence="4" id="KW-1185">Reference proteome</keyword>
<reference evidence="3" key="1">
    <citation type="journal article" date="2020" name="Int. J. Syst. Evol. Microbiol.">
        <title>Aquipluma nitroreducens gen. nov. sp. nov., a novel facultatively anaerobic bacterium isolated from a freshwater lake.</title>
        <authorList>
            <person name="Watanabe M."/>
            <person name="Kojima H."/>
            <person name="Fukui M."/>
        </authorList>
    </citation>
    <scope>NUCLEOTIDE SEQUENCE</scope>
    <source>
        <strain evidence="3">MeG22</strain>
    </source>
</reference>
<feature type="domain" description="Right handed beta helix" evidence="2">
    <location>
        <begin position="132"/>
        <end position="333"/>
    </location>
</feature>
<keyword evidence="1" id="KW-0732">Signal</keyword>
<dbReference type="InterPro" id="IPR012334">
    <property type="entry name" value="Pectin_lyas_fold"/>
</dbReference>